<dbReference type="Proteomes" id="UP000185093">
    <property type="component" value="Unassembled WGS sequence"/>
</dbReference>
<dbReference type="InterPro" id="IPR011059">
    <property type="entry name" value="Metal-dep_hydrolase_composite"/>
</dbReference>
<evidence type="ECO:0000313" key="3">
    <source>
        <dbReference type="EMBL" id="SIN64183.1"/>
    </source>
</evidence>
<dbReference type="InterPro" id="IPR032466">
    <property type="entry name" value="Metal_Hydrolase"/>
</dbReference>
<reference evidence="3 4" key="1">
    <citation type="submission" date="2016-11" db="EMBL/GenBank/DDBJ databases">
        <authorList>
            <person name="Varghese N."/>
            <person name="Submissions S."/>
        </authorList>
    </citation>
    <scope>NUCLEOTIDE SEQUENCE [LARGE SCALE GENOMIC DNA]</scope>
    <source>
        <strain evidence="3 4">DSM 20664</strain>
    </source>
</reference>
<accession>A0ABY1JBU1</accession>
<dbReference type="RefSeq" id="WP_074199201.1">
    <property type="nucleotide sequence ID" value="NZ_FSQZ01000001.1"/>
</dbReference>
<comment type="caution">
    <text evidence="3">The sequence shown here is derived from an EMBL/GenBank/DDBJ whole genome shotgun (WGS) entry which is preliminary data.</text>
</comment>
<gene>
    <name evidence="3" type="ORF">SAMN05444368_0558</name>
</gene>
<dbReference type="InterPro" id="IPR050378">
    <property type="entry name" value="Metallo-dep_Hydrolases_sf"/>
</dbReference>
<feature type="domain" description="Amidohydrolase-related" evidence="2">
    <location>
        <begin position="52"/>
        <end position="423"/>
    </location>
</feature>
<dbReference type="SUPFAM" id="SSF51556">
    <property type="entry name" value="Metallo-dependent hydrolases"/>
    <property type="match status" value="1"/>
</dbReference>
<comment type="cofactor">
    <cofactor evidence="1">
        <name>Zn(2+)</name>
        <dbReference type="ChEBI" id="CHEBI:29105"/>
    </cofactor>
</comment>
<dbReference type="Gene3D" id="3.20.20.140">
    <property type="entry name" value="Metal-dependent hydrolases"/>
    <property type="match status" value="1"/>
</dbReference>
<dbReference type="Gene3D" id="2.30.40.10">
    <property type="entry name" value="Urease, subunit C, domain 1"/>
    <property type="match status" value="1"/>
</dbReference>
<proteinExistence type="predicted"/>
<name>A0ABY1JBU1_9BACT</name>
<dbReference type="PANTHER" id="PTHR11647">
    <property type="entry name" value="HYDRANTOINASE/DIHYDROPYRIMIDINASE FAMILY MEMBER"/>
    <property type="match status" value="1"/>
</dbReference>
<evidence type="ECO:0000259" key="2">
    <source>
        <dbReference type="Pfam" id="PF01979"/>
    </source>
</evidence>
<dbReference type="EMBL" id="FSQZ01000001">
    <property type="protein sequence ID" value="SIN64183.1"/>
    <property type="molecule type" value="Genomic_DNA"/>
</dbReference>
<dbReference type="SUPFAM" id="SSF51338">
    <property type="entry name" value="Composite domain of metallo-dependent hydrolases"/>
    <property type="match status" value="1"/>
</dbReference>
<evidence type="ECO:0000256" key="1">
    <source>
        <dbReference type="ARBA" id="ARBA00001947"/>
    </source>
</evidence>
<dbReference type="PANTHER" id="PTHR11647:SF1">
    <property type="entry name" value="COLLAPSIN RESPONSE MEDIATOR PROTEIN"/>
    <property type="match status" value="1"/>
</dbReference>
<evidence type="ECO:0000313" key="4">
    <source>
        <dbReference type="Proteomes" id="UP000185093"/>
    </source>
</evidence>
<dbReference type="Pfam" id="PF01979">
    <property type="entry name" value="Amidohydro_1"/>
    <property type="match status" value="1"/>
</dbReference>
<keyword evidence="4" id="KW-1185">Reference proteome</keyword>
<organism evidence="3 4">
    <name type="scientific">Acetomicrobium flavidum</name>
    <dbReference type="NCBI Taxonomy" id="49896"/>
    <lineage>
        <taxon>Bacteria</taxon>
        <taxon>Thermotogati</taxon>
        <taxon>Synergistota</taxon>
        <taxon>Synergistia</taxon>
        <taxon>Synergistales</taxon>
        <taxon>Acetomicrobiaceae</taxon>
        <taxon>Acetomicrobium</taxon>
    </lineage>
</organism>
<protein>
    <submittedName>
        <fullName evidence="3">N-acyl-D-amino-acid deacylase</fullName>
    </submittedName>
</protein>
<sequence>MLDLLITNGSVVDPESGQIMDVNLGAIDGNIVYIGKETPKDAEITIDAKGLFVAPGFIDTHVHDEDPSENEVEKALLLQGVTTAIAGNCGLGPIISDEIVSRPRYLRVGFFTGHQVLRERVGLTDNYMPASPSSIKEMVELLRQELSKGSFGLSLGLEYVPGASYEEIYELARTVAQFDKRWVSMHIRYDGDKSLDAVREAIALSRDCGVRVQISHLASMASFGCLNEALKLIEEAKACADVTFDSYPYKAFCTHIGSAVFDPGFEKRWKKGFSALQVASGKHKGKRLTQELYVKLRKEEPNTLIIAHVMNEEEVKAALRHPDCMIASDAILEKGQGHPRVCGTFPRAFAILIKEGLSWPEVIRKATYLPAKSSWLDDRGCIKAGCKADLVIFNPKKLKDCATFKDPMLSPKGIDYVIIGGKIAVQRGTVLQPCGEVMFRR</sequence>
<dbReference type="InterPro" id="IPR006680">
    <property type="entry name" value="Amidohydro-rel"/>
</dbReference>